<protein>
    <submittedName>
        <fullName evidence="3">Uncharacterized protein</fullName>
    </submittedName>
</protein>
<accession>A0A7E4VA01</accession>
<feature type="region of interest" description="Disordered" evidence="1">
    <location>
        <begin position="377"/>
        <end position="398"/>
    </location>
</feature>
<dbReference type="WBParaSite" id="Pan_g18366.t1">
    <property type="protein sequence ID" value="Pan_g18366.t1"/>
    <property type="gene ID" value="Pan_g18366"/>
</dbReference>
<proteinExistence type="predicted"/>
<evidence type="ECO:0000256" key="1">
    <source>
        <dbReference type="SAM" id="MobiDB-lite"/>
    </source>
</evidence>
<reference evidence="3" key="2">
    <citation type="submission" date="2020-10" db="UniProtKB">
        <authorList>
            <consortium name="WormBaseParasite"/>
        </authorList>
    </citation>
    <scope>IDENTIFICATION</scope>
</reference>
<feature type="compositionally biased region" description="Polar residues" evidence="1">
    <location>
        <begin position="199"/>
        <end position="209"/>
    </location>
</feature>
<feature type="region of interest" description="Disordered" evidence="1">
    <location>
        <begin position="185"/>
        <end position="210"/>
    </location>
</feature>
<keyword evidence="2" id="KW-1185">Reference proteome</keyword>
<name>A0A7E4VA01_PANRE</name>
<evidence type="ECO:0000313" key="2">
    <source>
        <dbReference type="Proteomes" id="UP000492821"/>
    </source>
</evidence>
<reference evidence="2" key="1">
    <citation type="journal article" date="2013" name="Genetics">
        <title>The draft genome and transcriptome of Panagrellus redivivus are shaped by the harsh demands of a free-living lifestyle.</title>
        <authorList>
            <person name="Srinivasan J."/>
            <person name="Dillman A.R."/>
            <person name="Macchietto M.G."/>
            <person name="Heikkinen L."/>
            <person name="Lakso M."/>
            <person name="Fracchia K.M."/>
            <person name="Antoshechkin I."/>
            <person name="Mortazavi A."/>
            <person name="Wong G."/>
            <person name="Sternberg P.W."/>
        </authorList>
    </citation>
    <scope>NUCLEOTIDE SEQUENCE [LARGE SCALE GENOMIC DNA]</scope>
    <source>
        <strain evidence="2">MT8872</strain>
    </source>
</reference>
<dbReference type="Proteomes" id="UP000492821">
    <property type="component" value="Unassembled WGS sequence"/>
</dbReference>
<sequence>MSGRHGRSATGNARARRVTVASRGLLTSAKSAEIDLLGGLSRQTFLISYLGCRQLFYQGKQSASSCLIPETIAVTAKLKLTDYSVGNEAERDRTRIYPTGFRFFPIFTMYCDVFVKSEAIRRPTPGDADTEGEDYLEAEIDSTDTLIPAMTELFGEALIAKRYNAAPQAAPAVVEEVVAPPGTVPRRHVPVPLPRGNANKGQAHTNPTINGRRFIGKQQRGAPGITVPQIPVPPGGPDSPGYATDVRLSSVASFATFIADNDKRKPLIGLTGLKAAANAYQNAKKGHPDPTTSRKAPPKHPSPIVESVSEHLPKQNRLRQRSESFNDDPPTSETVNIPVLTKSTSTSVIPDLTAPINGRLGGKIPDDANPNEYNAAFGSRPKITRTPEHNKKSDVFIF</sequence>
<organism evidence="2 3">
    <name type="scientific">Panagrellus redivivus</name>
    <name type="common">Microworm</name>
    <dbReference type="NCBI Taxonomy" id="6233"/>
    <lineage>
        <taxon>Eukaryota</taxon>
        <taxon>Metazoa</taxon>
        <taxon>Ecdysozoa</taxon>
        <taxon>Nematoda</taxon>
        <taxon>Chromadorea</taxon>
        <taxon>Rhabditida</taxon>
        <taxon>Tylenchina</taxon>
        <taxon>Panagrolaimomorpha</taxon>
        <taxon>Panagrolaimoidea</taxon>
        <taxon>Panagrolaimidae</taxon>
        <taxon>Panagrellus</taxon>
    </lineage>
</organism>
<dbReference type="AlphaFoldDB" id="A0A7E4VA01"/>
<evidence type="ECO:0000313" key="3">
    <source>
        <dbReference type="WBParaSite" id="Pan_g18366.t1"/>
    </source>
</evidence>
<feature type="compositionally biased region" description="Basic and acidic residues" evidence="1">
    <location>
        <begin position="385"/>
        <end position="398"/>
    </location>
</feature>
<feature type="region of interest" description="Disordered" evidence="1">
    <location>
        <begin position="280"/>
        <end position="336"/>
    </location>
</feature>